<evidence type="ECO:0000256" key="1">
    <source>
        <dbReference type="ARBA" id="ARBA00004123"/>
    </source>
</evidence>
<evidence type="ECO:0000256" key="5">
    <source>
        <dbReference type="ARBA" id="ARBA00023242"/>
    </source>
</evidence>
<dbReference type="AlphaFoldDB" id="A0A9Q0LUD9"/>
<dbReference type="GO" id="GO:0046540">
    <property type="term" value="C:U4/U6 x U5 tri-snRNP complex"/>
    <property type="evidence" value="ECO:0007669"/>
    <property type="project" value="InterPro"/>
</dbReference>
<comment type="similarity">
    <text evidence="2">Belongs to the SNU66/SART1 family.</text>
</comment>
<feature type="compositionally biased region" description="Basic and acidic residues" evidence="6">
    <location>
        <begin position="385"/>
        <end position="401"/>
    </location>
</feature>
<evidence type="ECO:0000313" key="7">
    <source>
        <dbReference type="EMBL" id="KAJ5080151.1"/>
    </source>
</evidence>
<comment type="caution">
    <text evidence="7">The sequence shown here is derived from an EMBL/GenBank/DDBJ whole genome shotgun (WGS) entry which is preliminary data.</text>
</comment>
<feature type="region of interest" description="Disordered" evidence="6">
    <location>
        <begin position="463"/>
        <end position="486"/>
    </location>
</feature>
<sequence>MSSDFKKSLSIEETDELRRKLGLKPLNKSTTQQKPNAQQTLTEEEKKAKEQKEADLLEFKKAKEKYEKEQQSNQSKNQEKNKKKENKDRKKHKEKKPKKIIKLELDKPLIQQIKEKKKKRKKEEHSNLEKRSRVHKKNRNEEETLKWVQKNRELELERLEEEKRKAEMQAKLLEEQDENYDSYNFSIENLNRQKNQVYSHEDLKGMMIGHGINNLINQEETILTLQDTNILDKNRNELNNSDVKLVSEEVLQRERDLKNMKLRNQKVAYDPYDEQQKILLPQYSIEDEKPNGKNSTVKIQNNGNIPIEKSNRNFSFNSNHDLKIQNPSVISNQNLNEETNKNQIVQNKVQFRKTKKKLKNKSNIKKQGIDDLINELDNIQVPESSDDHGLPSEKKDEKKELKSNAKFLNRFELALERARNQSLWFFDEMNQKDVSNSLARAKRNLENKESVKGTEKILEYVEKSKNSNENQNENQNENENDSDDLQKNNGIVLTEITEFIAAHEFNDQTEEEKEKEKEKEEEENKQKTKKARHESSRERKKKQNYKSRETEKSIENGKEKTKEEEETKKKKRENKQDKKTRTSKESWTTEGSDAQIKEESAEGINEEPVVGKGMAGAVAFLRKRGDIKPKPKDQEHWMDKKMKEKIEQQNARNSQRGHSSYRDRNRGDRFNSKDQNPEKELKLNPIILKYINDFGQELNTKDAYKYIARIFHGKKPGARKQDKLMAKFEREKKIKSMESNDTPLHSLKLLKDQQRQTGEAFITIQGGQTDSQDTLRLKNDRSRKKRKKKSKNFN</sequence>
<feature type="region of interest" description="Disordered" evidence="6">
    <location>
        <begin position="501"/>
        <end position="681"/>
    </location>
</feature>
<keyword evidence="8" id="KW-1185">Reference proteome</keyword>
<dbReference type="InterPro" id="IPR005011">
    <property type="entry name" value="SNU66/SART1"/>
</dbReference>
<feature type="compositionally biased region" description="Polar residues" evidence="6">
    <location>
        <begin position="27"/>
        <end position="37"/>
    </location>
</feature>
<dbReference type="Pfam" id="PF03343">
    <property type="entry name" value="SART-1"/>
    <property type="match status" value="1"/>
</dbReference>
<feature type="compositionally biased region" description="Basic residues" evidence="6">
    <location>
        <begin position="527"/>
        <end position="545"/>
    </location>
</feature>
<dbReference type="GO" id="GO:0000481">
    <property type="term" value="P:maturation of 5S rRNA"/>
    <property type="evidence" value="ECO:0007669"/>
    <property type="project" value="TreeGrafter"/>
</dbReference>
<dbReference type="EMBL" id="JAPDFW010000012">
    <property type="protein sequence ID" value="KAJ5080151.1"/>
    <property type="molecule type" value="Genomic_DNA"/>
</dbReference>
<name>A0A9Q0LUD9_ANAIG</name>
<feature type="compositionally biased region" description="Basic and acidic residues" evidence="6">
    <location>
        <begin position="77"/>
        <end position="88"/>
    </location>
</feature>
<feature type="compositionally biased region" description="Basic and acidic residues" evidence="6">
    <location>
        <begin position="43"/>
        <end position="70"/>
    </location>
</feature>
<feature type="compositionally biased region" description="Polar residues" evidence="6">
    <location>
        <begin position="648"/>
        <end position="658"/>
    </location>
</feature>
<dbReference type="OrthoDB" id="5583at2759"/>
<dbReference type="Pfam" id="PF19252">
    <property type="entry name" value="HIND"/>
    <property type="match status" value="1"/>
</dbReference>
<protein>
    <submittedName>
        <fullName evidence="7">Squamous cell carcinoma antigen recognized by cytotoxic t lymphocytes</fullName>
    </submittedName>
</protein>
<feature type="compositionally biased region" description="Basic residues" evidence="6">
    <location>
        <begin position="89"/>
        <end position="100"/>
    </location>
</feature>
<evidence type="ECO:0000256" key="4">
    <source>
        <dbReference type="ARBA" id="ARBA00023187"/>
    </source>
</evidence>
<reference evidence="7" key="1">
    <citation type="submission" date="2022-10" db="EMBL/GenBank/DDBJ databases">
        <title>Novel sulphate-reducing endosymbionts in the free-living metamonad Anaeramoeba.</title>
        <authorList>
            <person name="Jerlstrom-Hultqvist J."/>
            <person name="Cepicka I."/>
            <person name="Gallot-Lavallee L."/>
            <person name="Salas-Leiva D."/>
            <person name="Curtis B.A."/>
            <person name="Zahonova K."/>
            <person name="Pipaliya S."/>
            <person name="Dacks J."/>
            <person name="Roger A.J."/>
        </authorList>
    </citation>
    <scope>NUCLEOTIDE SEQUENCE</scope>
    <source>
        <strain evidence="7">BMAN</strain>
    </source>
</reference>
<feature type="compositionally biased region" description="Basic and acidic residues" evidence="6">
    <location>
        <begin position="512"/>
        <end position="526"/>
    </location>
</feature>
<feature type="compositionally biased region" description="Basic and acidic residues" evidence="6">
    <location>
        <begin position="1"/>
        <end position="10"/>
    </location>
</feature>
<feature type="compositionally biased region" description="Basic and acidic residues" evidence="6">
    <location>
        <begin position="623"/>
        <end position="647"/>
    </location>
</feature>
<feature type="compositionally biased region" description="Basic residues" evidence="6">
    <location>
        <begin position="781"/>
        <end position="794"/>
    </location>
</feature>
<feature type="compositionally biased region" description="Basic and acidic residues" evidence="6">
    <location>
        <begin position="660"/>
        <end position="681"/>
    </location>
</feature>
<feature type="compositionally biased region" description="Basic and acidic residues" evidence="6">
    <location>
        <begin position="546"/>
        <end position="584"/>
    </location>
</feature>
<dbReference type="PANTHER" id="PTHR14152">
    <property type="entry name" value="SQUAMOUS CELL CARCINOMA ANTIGEN RECOGNISED BY CYTOTOXIC T LYMPHOCYTES"/>
    <property type="match status" value="1"/>
</dbReference>
<gene>
    <name evidence="7" type="ORF">M0811_14096</name>
</gene>
<keyword evidence="3" id="KW-0507">mRNA processing</keyword>
<keyword evidence="4" id="KW-0508">mRNA splicing</keyword>
<feature type="region of interest" description="Disordered" evidence="6">
    <location>
        <begin position="759"/>
        <end position="794"/>
    </location>
</feature>
<feature type="region of interest" description="Disordered" evidence="6">
    <location>
        <begin position="381"/>
        <end position="401"/>
    </location>
</feature>
<comment type="subcellular location">
    <subcellularLocation>
        <location evidence="1">Nucleus</location>
    </subcellularLocation>
</comment>
<organism evidence="7 8">
    <name type="scientific">Anaeramoeba ignava</name>
    <name type="common">Anaerobic marine amoeba</name>
    <dbReference type="NCBI Taxonomy" id="1746090"/>
    <lineage>
        <taxon>Eukaryota</taxon>
        <taxon>Metamonada</taxon>
        <taxon>Anaeramoebidae</taxon>
        <taxon>Anaeramoeba</taxon>
    </lineage>
</organism>
<evidence type="ECO:0000256" key="2">
    <source>
        <dbReference type="ARBA" id="ARBA00006076"/>
    </source>
</evidence>
<evidence type="ECO:0000256" key="3">
    <source>
        <dbReference type="ARBA" id="ARBA00022664"/>
    </source>
</evidence>
<dbReference type="OMA" id="KRRDYTG"/>
<evidence type="ECO:0000313" key="8">
    <source>
        <dbReference type="Proteomes" id="UP001149090"/>
    </source>
</evidence>
<feature type="region of interest" description="Disordered" evidence="6">
    <location>
        <begin position="1"/>
        <end position="137"/>
    </location>
</feature>
<accession>A0A9Q0LUD9</accession>
<dbReference type="PANTHER" id="PTHR14152:SF5">
    <property type="entry name" value="U4_U6.U5 TRI-SNRNP-ASSOCIATED PROTEIN 1"/>
    <property type="match status" value="1"/>
</dbReference>
<keyword evidence="5" id="KW-0539">Nucleus</keyword>
<dbReference type="InterPro" id="IPR045347">
    <property type="entry name" value="HIND"/>
</dbReference>
<proteinExistence type="inferred from homology"/>
<evidence type="ECO:0000256" key="6">
    <source>
        <dbReference type="SAM" id="MobiDB-lite"/>
    </source>
</evidence>
<dbReference type="GO" id="GO:0045292">
    <property type="term" value="P:mRNA cis splicing, via spliceosome"/>
    <property type="evidence" value="ECO:0007669"/>
    <property type="project" value="TreeGrafter"/>
</dbReference>
<dbReference type="Proteomes" id="UP001149090">
    <property type="component" value="Unassembled WGS sequence"/>
</dbReference>